<accession>A0A8S2WVU7</accession>
<sequence length="135" mass="16022">MATILLSCFFILYLFIDQTVQAPLETLKTVSSKCENITYEKRFIDGECMILYHNKLFKENDLLNTDNQWCKVSRCSLESVFYYLCTVKFKDLLQNMCRLLVKNNHLNYSINETTKQRIDCCYKRCTLSDIEYLCT</sequence>
<gene>
    <name evidence="2" type="ORF">OVA965_LOCUS43950</name>
    <name evidence="3" type="ORF">TMI583_LOCUS46440</name>
</gene>
<evidence type="ECO:0000313" key="2">
    <source>
        <dbReference type="EMBL" id="CAF1635036.1"/>
    </source>
</evidence>
<feature type="chain" id="PRO_5036434751" description="Insulin-like domain-containing protein" evidence="1">
    <location>
        <begin position="22"/>
        <end position="135"/>
    </location>
</feature>
<evidence type="ECO:0000313" key="3">
    <source>
        <dbReference type="EMBL" id="CAF4465117.1"/>
    </source>
</evidence>
<dbReference type="InterPro" id="IPR022353">
    <property type="entry name" value="Insulin_CS"/>
</dbReference>
<dbReference type="AlphaFoldDB" id="A0A8S2WVU7"/>
<name>A0A8S2WVU7_9BILA</name>
<organism evidence="3 4">
    <name type="scientific">Didymodactylos carnosus</name>
    <dbReference type="NCBI Taxonomy" id="1234261"/>
    <lineage>
        <taxon>Eukaryota</taxon>
        <taxon>Metazoa</taxon>
        <taxon>Spiralia</taxon>
        <taxon>Gnathifera</taxon>
        <taxon>Rotifera</taxon>
        <taxon>Eurotatoria</taxon>
        <taxon>Bdelloidea</taxon>
        <taxon>Philodinida</taxon>
        <taxon>Philodinidae</taxon>
        <taxon>Didymodactylos</taxon>
    </lineage>
</organism>
<evidence type="ECO:0008006" key="5">
    <source>
        <dbReference type="Google" id="ProtNLM"/>
    </source>
</evidence>
<evidence type="ECO:0000256" key="1">
    <source>
        <dbReference type="SAM" id="SignalP"/>
    </source>
</evidence>
<dbReference type="PROSITE" id="PS00262">
    <property type="entry name" value="INSULIN"/>
    <property type="match status" value="1"/>
</dbReference>
<dbReference type="EMBL" id="CAJOBA010086348">
    <property type="protein sequence ID" value="CAF4465117.1"/>
    <property type="molecule type" value="Genomic_DNA"/>
</dbReference>
<reference evidence="3" key="1">
    <citation type="submission" date="2021-02" db="EMBL/GenBank/DDBJ databases">
        <authorList>
            <person name="Nowell W R."/>
        </authorList>
    </citation>
    <scope>NUCLEOTIDE SEQUENCE</scope>
</reference>
<proteinExistence type="predicted"/>
<comment type="caution">
    <text evidence="3">The sequence shown here is derived from an EMBL/GenBank/DDBJ whole genome shotgun (WGS) entry which is preliminary data.</text>
</comment>
<feature type="signal peptide" evidence="1">
    <location>
        <begin position="1"/>
        <end position="21"/>
    </location>
</feature>
<keyword evidence="1" id="KW-0732">Signal</keyword>
<dbReference type="EMBL" id="CAJNOK010060254">
    <property type="protein sequence ID" value="CAF1635036.1"/>
    <property type="molecule type" value="Genomic_DNA"/>
</dbReference>
<evidence type="ECO:0000313" key="4">
    <source>
        <dbReference type="Proteomes" id="UP000682733"/>
    </source>
</evidence>
<protein>
    <recommendedName>
        <fullName evidence="5">Insulin-like domain-containing protein</fullName>
    </recommendedName>
</protein>
<dbReference type="Proteomes" id="UP000677228">
    <property type="component" value="Unassembled WGS sequence"/>
</dbReference>
<dbReference type="Proteomes" id="UP000682733">
    <property type="component" value="Unassembled WGS sequence"/>
</dbReference>